<reference evidence="1" key="1">
    <citation type="journal article" date="2020" name="mSystems">
        <title>Genome- and Community-Level Interaction Insights into Carbon Utilization and Element Cycling Functions of Hydrothermarchaeota in Hydrothermal Sediment.</title>
        <authorList>
            <person name="Zhou Z."/>
            <person name="Liu Y."/>
            <person name="Xu W."/>
            <person name="Pan J."/>
            <person name="Luo Z.H."/>
            <person name="Li M."/>
        </authorList>
    </citation>
    <scope>NUCLEOTIDE SEQUENCE [LARGE SCALE GENOMIC DNA]</scope>
    <source>
        <strain evidence="1">SpSt-648</strain>
    </source>
</reference>
<accession>A0A7C4NM11</accession>
<dbReference type="EMBL" id="DTBP01000028">
    <property type="protein sequence ID" value="HGQ74245.1"/>
    <property type="molecule type" value="Genomic_DNA"/>
</dbReference>
<name>A0A7C4NM11_STAMA</name>
<sequence length="281" mass="32961">MKTISWNCISMSLPKDWEVTAEGGSRYNGFITIAPPEGYKLEIYWRTGDGGSKLHDKYVKKFVKKGFKKISRSTAKIKNHECILEVLEKNGYKVIVTTWFCSESKRFFITQLDGLKASLSKSLNILNTLNCHLCSETTVPWGMMGLGLKLYSDYYVYIREFKISYSMAYFLSNDKKIHVIQYAIPKYVIDSHENILDEAKTRAYKMLIPRFTKLDLVEKNNYFLYSVSNVWFKFIKYGYIVEKINECFKPNYIQLTLIRVLKKERINEAIDIAENIYCTEW</sequence>
<evidence type="ECO:0000313" key="1">
    <source>
        <dbReference type="EMBL" id="HGQ74245.1"/>
    </source>
</evidence>
<proteinExistence type="predicted"/>
<comment type="caution">
    <text evidence="1">The sequence shown here is derived from an EMBL/GenBank/DDBJ whole genome shotgun (WGS) entry which is preliminary data.</text>
</comment>
<gene>
    <name evidence="1" type="ORF">ENU20_04120</name>
</gene>
<protein>
    <submittedName>
        <fullName evidence="1">Uncharacterized protein</fullName>
    </submittedName>
</protein>
<organism evidence="1">
    <name type="scientific">Staphylothermus marinus</name>
    <dbReference type="NCBI Taxonomy" id="2280"/>
    <lineage>
        <taxon>Archaea</taxon>
        <taxon>Thermoproteota</taxon>
        <taxon>Thermoprotei</taxon>
        <taxon>Desulfurococcales</taxon>
        <taxon>Desulfurococcaceae</taxon>
        <taxon>Staphylothermus</taxon>
    </lineage>
</organism>
<dbReference type="AlphaFoldDB" id="A0A7C4NM11"/>